<feature type="region of interest" description="Disordered" evidence="1">
    <location>
        <begin position="81"/>
        <end position="114"/>
    </location>
</feature>
<dbReference type="EMBL" id="LAZR01009927">
    <property type="protein sequence ID" value="KKM69808.1"/>
    <property type="molecule type" value="Genomic_DNA"/>
</dbReference>
<reference evidence="2" key="1">
    <citation type="journal article" date="2015" name="Nature">
        <title>Complex archaea that bridge the gap between prokaryotes and eukaryotes.</title>
        <authorList>
            <person name="Spang A."/>
            <person name="Saw J.H."/>
            <person name="Jorgensen S.L."/>
            <person name="Zaremba-Niedzwiedzka K."/>
            <person name="Martijn J."/>
            <person name="Lind A.E."/>
            <person name="van Eijk R."/>
            <person name="Schleper C."/>
            <person name="Guy L."/>
            <person name="Ettema T.J."/>
        </authorList>
    </citation>
    <scope>NUCLEOTIDE SEQUENCE</scope>
</reference>
<evidence type="ECO:0000313" key="2">
    <source>
        <dbReference type="EMBL" id="KKM69808.1"/>
    </source>
</evidence>
<proteinExistence type="predicted"/>
<gene>
    <name evidence="2" type="ORF">LCGC14_1447010</name>
</gene>
<accession>A0A0F9JJP7</accession>
<organism evidence="2">
    <name type="scientific">marine sediment metagenome</name>
    <dbReference type="NCBI Taxonomy" id="412755"/>
    <lineage>
        <taxon>unclassified sequences</taxon>
        <taxon>metagenomes</taxon>
        <taxon>ecological metagenomes</taxon>
    </lineage>
</organism>
<evidence type="ECO:0000256" key="1">
    <source>
        <dbReference type="SAM" id="MobiDB-lite"/>
    </source>
</evidence>
<feature type="compositionally biased region" description="Basic and acidic residues" evidence="1">
    <location>
        <begin position="81"/>
        <end position="101"/>
    </location>
</feature>
<sequence length="114" mass="12646">TAESTSADQEQFDHVEQAMEAEKVLDNEISSCVKEAVEEYGLTVDEANQIIHIMIGAVSKTNIVIDDLRIAFVKAAEEKAKAVDKADIPPEKPKTEDSEKKKPSKPNVPIRKRK</sequence>
<protein>
    <submittedName>
        <fullName evidence="2">Uncharacterized protein</fullName>
    </submittedName>
</protein>
<feature type="non-terminal residue" evidence="2">
    <location>
        <position position="1"/>
    </location>
</feature>
<name>A0A0F9JJP7_9ZZZZ</name>
<comment type="caution">
    <text evidence="2">The sequence shown here is derived from an EMBL/GenBank/DDBJ whole genome shotgun (WGS) entry which is preliminary data.</text>
</comment>
<dbReference type="AlphaFoldDB" id="A0A0F9JJP7"/>